<dbReference type="EMBL" id="CP049362">
    <property type="protein sequence ID" value="QXX79229.1"/>
    <property type="molecule type" value="Genomic_DNA"/>
</dbReference>
<evidence type="ECO:0000256" key="1">
    <source>
        <dbReference type="ARBA" id="ARBA00010645"/>
    </source>
</evidence>
<evidence type="ECO:0000313" key="3">
    <source>
        <dbReference type="EMBL" id="QXX79229.1"/>
    </source>
</evidence>
<organism evidence="3 4">
    <name type="scientific">Alcaligenes ammonioxydans</name>
    <dbReference type="NCBI Taxonomy" id="2582914"/>
    <lineage>
        <taxon>Bacteria</taxon>
        <taxon>Pseudomonadati</taxon>
        <taxon>Pseudomonadota</taxon>
        <taxon>Betaproteobacteria</taxon>
        <taxon>Burkholderiales</taxon>
        <taxon>Alcaligenaceae</taxon>
        <taxon>Alcaligenes</taxon>
    </lineage>
</organism>
<sequence length="117" mass="12981">MTELSVSVVVATQAQVWKAALRLPAGSCVRDALLQAGIAQGLRECGLPPLDEASGLEGLKVGVYGQRCQLDQVLRDQDRVEIYRELVFDPMDSRRRRYAHKLAARAAARPRRKPVRA</sequence>
<reference evidence="3 4" key="1">
    <citation type="submission" date="2020-02" db="EMBL/GenBank/DDBJ databases">
        <title>Partial ammonium oxidation to N2 by heterotrophic bacteria.</title>
        <authorList>
            <person name="Wu M."/>
        </authorList>
    </citation>
    <scope>NUCLEOTIDE SEQUENCE [LARGE SCALE GENOMIC DNA]</scope>
    <source>
        <strain evidence="3 4">HO-1</strain>
    </source>
</reference>
<accession>A0ABX8SU48</accession>
<dbReference type="HAMAP" id="MF_00460">
    <property type="entry name" value="UPF0125_RnfH"/>
    <property type="match status" value="1"/>
</dbReference>
<dbReference type="InterPro" id="IPR037021">
    <property type="entry name" value="RnfH_sf"/>
</dbReference>
<comment type="similarity">
    <text evidence="1 2">Belongs to the UPF0125 (RnfH) family.</text>
</comment>
<protein>
    <recommendedName>
        <fullName evidence="2">UPF0125 protein FE795_09525</fullName>
    </recommendedName>
</protein>
<dbReference type="PANTHER" id="PTHR37483:SF1">
    <property type="entry name" value="UPF0125 PROTEIN RATB"/>
    <property type="match status" value="1"/>
</dbReference>
<dbReference type="InterPro" id="IPR016155">
    <property type="entry name" value="Mopterin_synth/thiamin_S_b"/>
</dbReference>
<dbReference type="SUPFAM" id="SSF54285">
    <property type="entry name" value="MoaD/ThiS"/>
    <property type="match status" value="1"/>
</dbReference>
<name>A0ABX8SU48_9BURK</name>
<dbReference type="Gene3D" id="3.10.20.280">
    <property type="entry name" value="RnfH-like"/>
    <property type="match status" value="1"/>
</dbReference>
<evidence type="ECO:0000313" key="4">
    <source>
        <dbReference type="Proteomes" id="UP000826050"/>
    </source>
</evidence>
<evidence type="ECO:0000256" key="2">
    <source>
        <dbReference type="HAMAP-Rule" id="MF_00460"/>
    </source>
</evidence>
<dbReference type="PANTHER" id="PTHR37483">
    <property type="entry name" value="UPF0125 PROTEIN RATB"/>
    <property type="match status" value="1"/>
</dbReference>
<dbReference type="Proteomes" id="UP000826050">
    <property type="component" value="Chromosome"/>
</dbReference>
<dbReference type="Pfam" id="PF03658">
    <property type="entry name" value="Ub-RnfH"/>
    <property type="match status" value="1"/>
</dbReference>
<dbReference type="RefSeq" id="WP_059317601.1">
    <property type="nucleotide sequence ID" value="NZ_CP049362.1"/>
</dbReference>
<proteinExistence type="inferred from homology"/>
<dbReference type="InterPro" id="IPR005346">
    <property type="entry name" value="RnfH"/>
</dbReference>
<gene>
    <name evidence="3" type="ORF">FE795_09525</name>
</gene>
<keyword evidence="4" id="KW-1185">Reference proteome</keyword>